<organism evidence="5 6">
    <name type="scientific">Aspergillus oryzae var. brunneus</name>
    <dbReference type="NCBI Taxonomy" id="332754"/>
    <lineage>
        <taxon>Eukaryota</taxon>
        <taxon>Fungi</taxon>
        <taxon>Dikarya</taxon>
        <taxon>Ascomycota</taxon>
        <taxon>Pezizomycotina</taxon>
        <taxon>Eurotiomycetes</taxon>
        <taxon>Eurotiomycetidae</taxon>
        <taxon>Eurotiales</taxon>
        <taxon>Aspergillaceae</taxon>
        <taxon>Aspergillus</taxon>
        <taxon>Aspergillus subgen. Circumdati</taxon>
    </lineage>
</organism>
<dbReference type="PANTHER" id="PTHR24055">
    <property type="entry name" value="MITOGEN-ACTIVATED PROTEIN KINASE"/>
    <property type="match status" value="1"/>
</dbReference>
<dbReference type="Gene3D" id="3.30.200.20">
    <property type="entry name" value="Phosphorylase Kinase, domain 1"/>
    <property type="match status" value="2"/>
</dbReference>
<dbReference type="SMART" id="SM00220">
    <property type="entry name" value="S_TKc"/>
    <property type="match status" value="1"/>
</dbReference>
<evidence type="ECO:0000313" key="6">
    <source>
        <dbReference type="Proteomes" id="UP001165189"/>
    </source>
</evidence>
<dbReference type="InterPro" id="IPR050117">
    <property type="entry name" value="MAPK"/>
</dbReference>
<feature type="domain" description="Protein kinase" evidence="4">
    <location>
        <begin position="1"/>
        <end position="170"/>
    </location>
</feature>
<keyword evidence="1" id="KW-0808">Transferase</keyword>
<comment type="caution">
    <text evidence="5">The sequence shown here is derived from an EMBL/GenBank/DDBJ whole genome shotgun (WGS) entry which is preliminary data.</text>
</comment>
<keyword evidence="1" id="KW-0723">Serine/threonine-protein kinase</keyword>
<dbReference type="PROSITE" id="PS00108">
    <property type="entry name" value="PROTEIN_KINASE_ST"/>
    <property type="match status" value="1"/>
</dbReference>
<dbReference type="Proteomes" id="UP001165189">
    <property type="component" value="Unassembled WGS sequence"/>
</dbReference>
<dbReference type="PROSITE" id="PS50011">
    <property type="entry name" value="PROTEIN_KINASE_DOM"/>
    <property type="match status" value="1"/>
</dbReference>
<proteinExistence type="predicted"/>
<dbReference type="EMBL" id="BSYB01000021">
    <property type="protein sequence ID" value="GMG46982.1"/>
    <property type="molecule type" value="Genomic_DNA"/>
</dbReference>
<dbReference type="InterPro" id="IPR008271">
    <property type="entry name" value="Ser/Thr_kinase_AS"/>
</dbReference>
<dbReference type="InterPro" id="IPR000719">
    <property type="entry name" value="Prot_kinase_dom"/>
</dbReference>
<evidence type="ECO:0000259" key="4">
    <source>
        <dbReference type="PROSITE" id="PS50011"/>
    </source>
</evidence>
<dbReference type="Gene3D" id="1.10.510.10">
    <property type="entry name" value="Transferase(Phosphotransferase) domain 1"/>
    <property type="match status" value="1"/>
</dbReference>
<gene>
    <name evidence="5" type="ORF">Aory05_000575400</name>
</gene>
<evidence type="ECO:0000256" key="3">
    <source>
        <dbReference type="ARBA" id="ARBA00022840"/>
    </source>
</evidence>
<protein>
    <submittedName>
        <fullName evidence="5">Unnamed protein product</fullName>
    </submittedName>
</protein>
<sequence>MADLRGRKIFKVFNQDFIVDERYNVTKELGQGAYGIVWYVMDHHKLLAYSSPRRPWSIQELMECDLAAIIRSGQPLTDAHFQSFIYQILCGLKYIHSANVLHRDLKPGNLLVNADCELKICDFGLARGFSIDPEENAGYMTEYVATRWYRAPEIMLSFQSYTKASMCLGR</sequence>
<keyword evidence="6" id="KW-1185">Reference proteome</keyword>
<evidence type="ECO:0000256" key="2">
    <source>
        <dbReference type="ARBA" id="ARBA00022741"/>
    </source>
</evidence>
<name>A0ABQ6KXV9_ASPOZ</name>
<keyword evidence="3" id="KW-0067">ATP-binding</keyword>
<dbReference type="InterPro" id="IPR011009">
    <property type="entry name" value="Kinase-like_dom_sf"/>
</dbReference>
<dbReference type="SUPFAM" id="SSF56112">
    <property type="entry name" value="Protein kinase-like (PK-like)"/>
    <property type="match status" value="1"/>
</dbReference>
<evidence type="ECO:0000256" key="1">
    <source>
        <dbReference type="ARBA" id="ARBA00022527"/>
    </source>
</evidence>
<reference evidence="5" key="1">
    <citation type="submission" date="2023-04" db="EMBL/GenBank/DDBJ databases">
        <title>Aspergillus oryzae var. brunneus NBRC 4377.</title>
        <authorList>
            <person name="Ichikawa N."/>
            <person name="Sato H."/>
            <person name="Tonouchi N."/>
        </authorList>
    </citation>
    <scope>NUCLEOTIDE SEQUENCE</scope>
    <source>
        <strain evidence="5">NBRC 4377</strain>
    </source>
</reference>
<accession>A0ABQ6KXV9</accession>
<keyword evidence="1" id="KW-0418">Kinase</keyword>
<keyword evidence="2" id="KW-0547">Nucleotide-binding</keyword>
<dbReference type="Pfam" id="PF00069">
    <property type="entry name" value="Pkinase"/>
    <property type="match status" value="1"/>
</dbReference>
<evidence type="ECO:0000313" key="5">
    <source>
        <dbReference type="EMBL" id="GMG46982.1"/>
    </source>
</evidence>